<evidence type="ECO:0000313" key="4">
    <source>
        <dbReference type="Proteomes" id="UP000653305"/>
    </source>
</evidence>
<organism evidence="3 4">
    <name type="scientific">Phtheirospermum japonicum</name>
    <dbReference type="NCBI Taxonomy" id="374723"/>
    <lineage>
        <taxon>Eukaryota</taxon>
        <taxon>Viridiplantae</taxon>
        <taxon>Streptophyta</taxon>
        <taxon>Embryophyta</taxon>
        <taxon>Tracheophyta</taxon>
        <taxon>Spermatophyta</taxon>
        <taxon>Magnoliopsida</taxon>
        <taxon>eudicotyledons</taxon>
        <taxon>Gunneridae</taxon>
        <taxon>Pentapetalae</taxon>
        <taxon>asterids</taxon>
        <taxon>lamiids</taxon>
        <taxon>Lamiales</taxon>
        <taxon>Orobanchaceae</taxon>
        <taxon>Orobanchaceae incertae sedis</taxon>
        <taxon>Phtheirospermum</taxon>
    </lineage>
</organism>
<protein>
    <recommendedName>
        <fullName evidence="2">Iron-sulphur binding protein LdpA C-terminal domain-containing protein</fullName>
    </recommendedName>
</protein>
<keyword evidence="1" id="KW-1133">Transmembrane helix</keyword>
<reference evidence="3" key="1">
    <citation type="submission" date="2020-07" db="EMBL/GenBank/DDBJ databases">
        <title>Ethylene signaling mediates host invasion by parasitic plants.</title>
        <authorList>
            <person name="Yoshida S."/>
        </authorList>
    </citation>
    <scope>NUCLEOTIDE SEQUENCE</scope>
    <source>
        <strain evidence="3">Okayama</strain>
    </source>
</reference>
<dbReference type="Proteomes" id="UP000653305">
    <property type="component" value="Unassembled WGS sequence"/>
</dbReference>
<dbReference type="Pfam" id="PF12617">
    <property type="entry name" value="LdpA_C"/>
    <property type="match status" value="1"/>
</dbReference>
<dbReference type="InterPro" id="IPR021039">
    <property type="entry name" value="Fe-S-bd_prot_LdpA_C"/>
</dbReference>
<keyword evidence="1" id="KW-0472">Membrane</keyword>
<keyword evidence="1" id="KW-0812">Transmembrane</keyword>
<comment type="caution">
    <text evidence="3">The sequence shown here is derived from an EMBL/GenBank/DDBJ whole genome shotgun (WGS) entry which is preliminary data.</text>
</comment>
<dbReference type="EMBL" id="BMAC01000129">
    <property type="protein sequence ID" value="GFP86659.1"/>
    <property type="molecule type" value="Genomic_DNA"/>
</dbReference>
<dbReference type="OrthoDB" id="204405at2759"/>
<feature type="transmembrane region" description="Helical" evidence="1">
    <location>
        <begin position="27"/>
        <end position="49"/>
    </location>
</feature>
<evidence type="ECO:0000259" key="2">
    <source>
        <dbReference type="Pfam" id="PF12617"/>
    </source>
</evidence>
<evidence type="ECO:0000256" key="1">
    <source>
        <dbReference type="SAM" id="Phobius"/>
    </source>
</evidence>
<gene>
    <name evidence="3" type="ORF">PHJA_000809700</name>
</gene>
<feature type="transmembrane region" description="Helical" evidence="1">
    <location>
        <begin position="125"/>
        <end position="152"/>
    </location>
</feature>
<dbReference type="AlphaFoldDB" id="A0A830BM98"/>
<feature type="domain" description="Iron-sulphur binding protein LdpA C-terminal" evidence="2">
    <location>
        <begin position="86"/>
        <end position="190"/>
    </location>
</feature>
<keyword evidence="4" id="KW-1185">Reference proteome</keyword>
<sequence length="199" mass="22771">MYIYTLSCSNSKQWSVDTYFLLVIDTWYLLLVIDTWFCISSISPSFTLVNSFSQKPYEMPYPNSNAAQPYQPDKILPRPLLRQSCTVAQLASFRLFNTNAERECDSDDRDVDVDRRPDHRPDRRVFSLFAVVGPSTVAAAFVFSGVAFSGYARKIVGKVLRSLQLEHGYARLEDYPDRLLLALEESLAFVGTVKCYNHR</sequence>
<accession>A0A830BM98</accession>
<proteinExistence type="predicted"/>
<name>A0A830BM98_9LAMI</name>
<evidence type="ECO:0000313" key="3">
    <source>
        <dbReference type="EMBL" id="GFP86659.1"/>
    </source>
</evidence>